<name>A0AAN0JYP4_AMPQE</name>
<dbReference type="EnsemblMetazoa" id="XM_020006469.1">
    <property type="protein sequence ID" value="XP_019862028.1"/>
    <property type="gene ID" value="LOC109590568"/>
</dbReference>
<reference evidence="2" key="1">
    <citation type="journal article" date="2010" name="Nature">
        <title>The Amphimedon queenslandica genome and the evolution of animal complexity.</title>
        <authorList>
            <person name="Srivastava M."/>
            <person name="Simakov O."/>
            <person name="Chapman J."/>
            <person name="Fahey B."/>
            <person name="Gauthier M.E."/>
            <person name="Mitros T."/>
            <person name="Richards G.S."/>
            <person name="Conaco C."/>
            <person name="Dacre M."/>
            <person name="Hellsten U."/>
            <person name="Larroux C."/>
            <person name="Putnam N.H."/>
            <person name="Stanke M."/>
            <person name="Adamska M."/>
            <person name="Darling A."/>
            <person name="Degnan S.M."/>
            <person name="Oakley T.H."/>
            <person name="Plachetzki D.C."/>
            <person name="Zhai Y."/>
            <person name="Adamski M."/>
            <person name="Calcino A."/>
            <person name="Cummins S.F."/>
            <person name="Goodstein D.M."/>
            <person name="Harris C."/>
            <person name="Jackson D.J."/>
            <person name="Leys S.P."/>
            <person name="Shu S."/>
            <person name="Woodcroft B.J."/>
            <person name="Vervoort M."/>
            <person name="Kosik K.S."/>
            <person name="Manning G."/>
            <person name="Degnan B.M."/>
            <person name="Rokhsar D.S."/>
        </authorList>
    </citation>
    <scope>NUCLEOTIDE SEQUENCE [LARGE SCALE GENOMIC DNA]</scope>
</reference>
<dbReference type="KEGG" id="aqu:109590568"/>
<evidence type="ECO:0000313" key="2">
    <source>
        <dbReference type="Proteomes" id="UP000007879"/>
    </source>
</evidence>
<dbReference type="AlphaFoldDB" id="A0AAN0JYP4"/>
<protein>
    <submittedName>
        <fullName evidence="1">Uncharacterized protein</fullName>
    </submittedName>
</protein>
<organism evidence="1 2">
    <name type="scientific">Amphimedon queenslandica</name>
    <name type="common">Sponge</name>
    <dbReference type="NCBI Taxonomy" id="400682"/>
    <lineage>
        <taxon>Eukaryota</taxon>
        <taxon>Metazoa</taxon>
        <taxon>Porifera</taxon>
        <taxon>Demospongiae</taxon>
        <taxon>Heteroscleromorpha</taxon>
        <taxon>Haplosclerida</taxon>
        <taxon>Niphatidae</taxon>
        <taxon>Amphimedon</taxon>
    </lineage>
</organism>
<dbReference type="GeneID" id="109590568"/>
<accession>A0AAN0JYP4</accession>
<proteinExistence type="predicted"/>
<dbReference type="RefSeq" id="XP_019862028.1">
    <property type="nucleotide sequence ID" value="XM_020006469.1"/>
</dbReference>
<evidence type="ECO:0000313" key="1">
    <source>
        <dbReference type="EnsemblMetazoa" id="XP_019862028.1"/>
    </source>
</evidence>
<dbReference type="Proteomes" id="UP000007879">
    <property type="component" value="Unassembled WGS sequence"/>
</dbReference>
<keyword evidence="2" id="KW-1185">Reference proteome</keyword>
<reference evidence="1" key="2">
    <citation type="submission" date="2024-06" db="UniProtKB">
        <authorList>
            <consortium name="EnsemblMetazoa"/>
        </authorList>
    </citation>
    <scope>IDENTIFICATION</scope>
</reference>
<sequence>MDSLTNSLRGTSRRRAESALHSVIPMEEQSILLPGGERISHLCQNGELLCYRFEDAQTLYEAFQCGKGFSNDGDCLGWREDSNSPYQWISYSKVEERFMNFGS</sequence>